<sequence length="260" mass="28573">MQAGFTTAVDEVQGLYDTIDKAFKTLTNCQYEVDKFLSFLTENGSNAIQVWINDNRPHLVSEIPKQNPLLFAAFVVSEFIQAQRKREDILPPLTTTRPRVATRRRRPPPSVIAAALTEPEEPKEEEVADPVEPAEETQPETQVEEQDDQEVEKEPEEKHEPAEPAELAEPAEPTEETEEALPDEGLPESEETAPAAVPEDGEAPVAPTEEGEAEAEAEGEAPVPKPKPKPKPRVGGMGMVNPMDNQLQALLAKRRAACGE</sequence>
<gene>
    <name evidence="2" type="ORF">J8273_4668</name>
</gene>
<feature type="compositionally biased region" description="Acidic residues" evidence="1">
    <location>
        <begin position="172"/>
        <end position="191"/>
    </location>
</feature>
<evidence type="ECO:0000313" key="2">
    <source>
        <dbReference type="EMBL" id="KAG9393805.1"/>
    </source>
</evidence>
<feature type="compositionally biased region" description="Acidic residues" evidence="1">
    <location>
        <begin position="209"/>
        <end position="219"/>
    </location>
</feature>
<proteinExistence type="predicted"/>
<name>A0A8J6E9U0_9EUKA</name>
<keyword evidence="3" id="KW-1185">Reference proteome</keyword>
<feature type="compositionally biased region" description="Acidic residues" evidence="1">
    <location>
        <begin position="118"/>
        <end position="154"/>
    </location>
</feature>
<reference evidence="2" key="1">
    <citation type="submission" date="2021-05" db="EMBL/GenBank/DDBJ databases">
        <title>A free-living protist that lacks canonical eukaryotic 1 DNA replication and segregation systems.</title>
        <authorList>
            <person name="Salas-Leiva D.E."/>
            <person name="Tromer E.C."/>
            <person name="Curtis B.A."/>
            <person name="Jerlstrom-Hultqvist J."/>
            <person name="Kolisko M."/>
            <person name="Yi Z."/>
            <person name="Salas-Leiva J.S."/>
            <person name="Gallot-Lavallee L."/>
            <person name="Kops G.J.P.L."/>
            <person name="Archibald J.M."/>
            <person name="Simpson A.G.B."/>
            <person name="Roger A.J."/>
        </authorList>
    </citation>
    <scope>NUCLEOTIDE SEQUENCE</scope>
    <source>
        <strain evidence="2">BICM</strain>
    </source>
</reference>
<dbReference type="Proteomes" id="UP000717585">
    <property type="component" value="Unassembled WGS sequence"/>
</dbReference>
<protein>
    <submittedName>
        <fullName evidence="2">Uncharacterized protein</fullName>
    </submittedName>
</protein>
<comment type="caution">
    <text evidence="2">The sequence shown here is derived from an EMBL/GenBank/DDBJ whole genome shotgun (WGS) entry which is preliminary data.</text>
</comment>
<evidence type="ECO:0000256" key="1">
    <source>
        <dbReference type="SAM" id="MobiDB-lite"/>
    </source>
</evidence>
<accession>A0A8J6E9U0</accession>
<evidence type="ECO:0000313" key="3">
    <source>
        <dbReference type="Proteomes" id="UP000717585"/>
    </source>
</evidence>
<feature type="region of interest" description="Disordered" evidence="1">
    <location>
        <begin position="90"/>
        <end position="241"/>
    </location>
</feature>
<dbReference type="EMBL" id="JAHDYR010000020">
    <property type="protein sequence ID" value="KAG9393805.1"/>
    <property type="molecule type" value="Genomic_DNA"/>
</dbReference>
<organism evidence="2 3">
    <name type="scientific">Carpediemonas membranifera</name>
    <dbReference type="NCBI Taxonomy" id="201153"/>
    <lineage>
        <taxon>Eukaryota</taxon>
        <taxon>Metamonada</taxon>
        <taxon>Carpediemonas-like organisms</taxon>
        <taxon>Carpediemonas</taxon>
    </lineage>
</organism>
<dbReference type="AlphaFoldDB" id="A0A8J6E9U0"/>